<dbReference type="RefSeq" id="XP_022662901.1">
    <property type="nucleotide sequence ID" value="XM_022807166.1"/>
</dbReference>
<dbReference type="Proteomes" id="UP000594260">
    <property type="component" value="Unplaced"/>
</dbReference>
<dbReference type="InParanoid" id="A0A7M7MHH9"/>
<evidence type="ECO:0000313" key="3">
    <source>
        <dbReference type="EnsemblMetazoa" id="XP_022662901"/>
    </source>
</evidence>
<dbReference type="OrthoDB" id="186134at2759"/>
<keyword evidence="1" id="KW-0175">Coiled coil</keyword>
<feature type="region of interest" description="Disordered" evidence="2">
    <location>
        <begin position="240"/>
        <end position="284"/>
    </location>
</feature>
<dbReference type="Gene3D" id="3.30.40.10">
    <property type="entry name" value="Zinc/RING finger domain, C3HC4 (zinc finger)"/>
    <property type="match status" value="1"/>
</dbReference>
<feature type="coiled-coil region" evidence="1">
    <location>
        <begin position="304"/>
        <end position="374"/>
    </location>
</feature>
<dbReference type="AlphaFoldDB" id="A0A7M7MHH9"/>
<feature type="region of interest" description="Disordered" evidence="2">
    <location>
        <begin position="414"/>
        <end position="443"/>
    </location>
</feature>
<proteinExistence type="predicted"/>
<accession>A0A7M7MHH9</accession>
<keyword evidence="4" id="KW-1185">Reference proteome</keyword>
<dbReference type="KEGG" id="vde:111251021"/>
<dbReference type="EnsemblMetazoa" id="XM_022807166">
    <property type="protein sequence ID" value="XP_022662901"/>
    <property type="gene ID" value="LOC111251021"/>
</dbReference>
<evidence type="ECO:0000256" key="1">
    <source>
        <dbReference type="SAM" id="Coils"/>
    </source>
</evidence>
<reference evidence="3" key="1">
    <citation type="submission" date="2021-01" db="UniProtKB">
        <authorList>
            <consortium name="EnsemblMetazoa"/>
        </authorList>
    </citation>
    <scope>IDENTIFICATION</scope>
</reference>
<dbReference type="SUPFAM" id="SSF49599">
    <property type="entry name" value="TRAF domain-like"/>
    <property type="match status" value="1"/>
</dbReference>
<dbReference type="GeneID" id="111251021"/>
<organism evidence="3 4">
    <name type="scientific">Varroa destructor</name>
    <name type="common">Honeybee mite</name>
    <dbReference type="NCBI Taxonomy" id="109461"/>
    <lineage>
        <taxon>Eukaryota</taxon>
        <taxon>Metazoa</taxon>
        <taxon>Ecdysozoa</taxon>
        <taxon>Arthropoda</taxon>
        <taxon>Chelicerata</taxon>
        <taxon>Arachnida</taxon>
        <taxon>Acari</taxon>
        <taxon>Parasitiformes</taxon>
        <taxon>Mesostigmata</taxon>
        <taxon>Gamasina</taxon>
        <taxon>Dermanyssoidea</taxon>
        <taxon>Varroidae</taxon>
        <taxon>Varroa</taxon>
    </lineage>
</organism>
<feature type="compositionally biased region" description="Polar residues" evidence="2">
    <location>
        <begin position="432"/>
        <end position="443"/>
    </location>
</feature>
<evidence type="ECO:0008006" key="5">
    <source>
        <dbReference type="Google" id="ProtNLM"/>
    </source>
</evidence>
<protein>
    <recommendedName>
        <fullName evidence="5">TRAF-type domain-containing protein</fullName>
    </recommendedName>
</protein>
<evidence type="ECO:0000313" key="4">
    <source>
        <dbReference type="Proteomes" id="UP000594260"/>
    </source>
</evidence>
<evidence type="ECO:0000256" key="2">
    <source>
        <dbReference type="SAM" id="MobiDB-lite"/>
    </source>
</evidence>
<dbReference type="InterPro" id="IPR013083">
    <property type="entry name" value="Znf_RING/FYVE/PHD"/>
</dbReference>
<feature type="compositionally biased region" description="Polar residues" evidence="2">
    <location>
        <begin position="241"/>
        <end position="253"/>
    </location>
</feature>
<sequence length="443" mass="49103">MCVDCAGFSVNRKPRVRTFMNILNDATLINGSSYGTSPVMTAGAAGVGIDDPHHIFTCFNCWQVKDSLWIVSHAVDTSAVDECLCCAQCLCGNLIDPSFARDRRITLRCGGDGCQLQLDAWTKGSKLVTSLVKDHTVNCPFRPVFCPKGCKAVLRRQDQSLHEESCPLSTRSFERESQKMQDVEKRLVIPASQMRYRQLANVPTTAVRKEARSVFQQGHHESLRQDAVIVCQRSTAAPVCDQTQNEENGSSPPAGSRPGVTSRRGEVPTALRRSSVESPASSLAETSFKQLTNGLNNGSPPRAYNMSDETLEQLEKARLALERECIKVPDGVSCLPDVIAQRINNEDAELRDRVEKLEELIVTTRAQLEKAFAENRNLRALLASEHKLHELHVTKLRDEVEILRSIVYRSFRQNTNSSSSDDSSHGTKMCSPKSTRQGSIVNK</sequence>
<name>A0A7M7MHH9_VARDE</name>